<feature type="transmembrane region" description="Helical" evidence="7">
    <location>
        <begin position="507"/>
        <end position="527"/>
    </location>
</feature>
<feature type="transmembrane region" description="Helical" evidence="7">
    <location>
        <begin position="319"/>
        <end position="341"/>
    </location>
</feature>
<dbReference type="AlphaFoldDB" id="A0AAV2QRQ4"/>
<keyword evidence="9" id="KW-1185">Reference proteome</keyword>
<evidence type="ECO:0000313" key="8">
    <source>
        <dbReference type="EMBL" id="CAL4096018.1"/>
    </source>
</evidence>
<evidence type="ECO:0000256" key="7">
    <source>
        <dbReference type="SAM" id="Phobius"/>
    </source>
</evidence>
<evidence type="ECO:0000256" key="1">
    <source>
        <dbReference type="ARBA" id="ARBA00004141"/>
    </source>
</evidence>
<dbReference type="PROSITE" id="PS01271">
    <property type="entry name" value="NA_SULFATE"/>
    <property type="match status" value="1"/>
</dbReference>
<accession>A0AAV2QRQ4</accession>
<dbReference type="InterPro" id="IPR031312">
    <property type="entry name" value="Na/sul_symport_CS"/>
</dbReference>
<reference evidence="8 9" key="1">
    <citation type="submission" date="2024-05" db="EMBL/GenBank/DDBJ databases">
        <authorList>
            <person name="Wallberg A."/>
        </authorList>
    </citation>
    <scope>NUCLEOTIDE SEQUENCE [LARGE SCALE GENOMIC DNA]</scope>
</reference>
<feature type="transmembrane region" description="Helical" evidence="7">
    <location>
        <begin position="367"/>
        <end position="385"/>
    </location>
</feature>
<protein>
    <recommendedName>
        <fullName evidence="10">Solute carrier family 13 member 5</fullName>
    </recommendedName>
</protein>
<feature type="non-terminal residue" evidence="8">
    <location>
        <position position="587"/>
    </location>
</feature>
<dbReference type="Pfam" id="PF00939">
    <property type="entry name" value="Na_sulph_symp"/>
    <property type="match status" value="1"/>
</dbReference>
<keyword evidence="6 7" id="KW-0472">Membrane</keyword>
<feature type="transmembrane region" description="Helical" evidence="7">
    <location>
        <begin position="271"/>
        <end position="292"/>
    </location>
</feature>
<keyword evidence="4 7" id="KW-0812">Transmembrane</keyword>
<evidence type="ECO:0000256" key="5">
    <source>
        <dbReference type="ARBA" id="ARBA00022989"/>
    </source>
</evidence>
<dbReference type="GO" id="GO:0015141">
    <property type="term" value="F:succinate transmembrane transporter activity"/>
    <property type="evidence" value="ECO:0007669"/>
    <property type="project" value="TreeGrafter"/>
</dbReference>
<dbReference type="PANTHER" id="PTHR10283:SF82">
    <property type="entry name" value="SOLUTE CARRIER FAMILY 13 MEMBER 2"/>
    <property type="match status" value="1"/>
</dbReference>
<dbReference type="Proteomes" id="UP001497623">
    <property type="component" value="Unassembled WGS sequence"/>
</dbReference>
<evidence type="ECO:0000256" key="6">
    <source>
        <dbReference type="ARBA" id="ARBA00023136"/>
    </source>
</evidence>
<name>A0AAV2QRQ4_MEGNR</name>
<comment type="caution">
    <text evidence="8">The sequence shown here is derived from an EMBL/GenBank/DDBJ whole genome shotgun (WGS) entry which is preliminary data.</text>
</comment>
<dbReference type="InterPro" id="IPR001898">
    <property type="entry name" value="SLC13A/DASS"/>
</dbReference>
<gene>
    <name evidence="8" type="ORF">MNOR_LOCUS15548</name>
</gene>
<feature type="transmembrane region" description="Helical" evidence="7">
    <location>
        <begin position="93"/>
        <end position="109"/>
    </location>
</feature>
<dbReference type="GO" id="GO:0015137">
    <property type="term" value="F:citrate transmembrane transporter activity"/>
    <property type="evidence" value="ECO:0007669"/>
    <property type="project" value="TreeGrafter"/>
</dbReference>
<keyword evidence="5 7" id="KW-1133">Transmembrane helix</keyword>
<comment type="subcellular location">
    <subcellularLocation>
        <location evidence="1">Membrane</location>
        <topology evidence="1">Multi-pass membrane protein</topology>
    </subcellularLocation>
</comment>
<evidence type="ECO:0008006" key="10">
    <source>
        <dbReference type="Google" id="ProtNLM"/>
    </source>
</evidence>
<evidence type="ECO:0000256" key="2">
    <source>
        <dbReference type="ARBA" id="ARBA00006772"/>
    </source>
</evidence>
<organism evidence="8 9">
    <name type="scientific">Meganyctiphanes norvegica</name>
    <name type="common">Northern krill</name>
    <name type="synonym">Thysanopoda norvegica</name>
    <dbReference type="NCBI Taxonomy" id="48144"/>
    <lineage>
        <taxon>Eukaryota</taxon>
        <taxon>Metazoa</taxon>
        <taxon>Ecdysozoa</taxon>
        <taxon>Arthropoda</taxon>
        <taxon>Crustacea</taxon>
        <taxon>Multicrustacea</taxon>
        <taxon>Malacostraca</taxon>
        <taxon>Eumalacostraca</taxon>
        <taxon>Eucarida</taxon>
        <taxon>Euphausiacea</taxon>
        <taxon>Euphausiidae</taxon>
        <taxon>Meganyctiphanes</taxon>
    </lineage>
</organism>
<comment type="similarity">
    <text evidence="2">Belongs to the SLC13A/DASS transporter (TC 2.A.47) family. NADC subfamily.</text>
</comment>
<proteinExistence type="inferred from homology"/>
<evidence type="ECO:0000256" key="4">
    <source>
        <dbReference type="ARBA" id="ARBA00022692"/>
    </source>
</evidence>
<sequence length="587" mass="65383">MLLMSMPKCEVLTRRWKPLFALLTPLLLAPIPAALQIPEARCGYVLLVMAVFWVTEALPLPATALLPIFAFPLLGILPTNDVCMVYFKATNMMYMGGLMIAIAVEHCHLHKRIALAVILRVGQSTRQLMAGFMLVTMFLSMWISNMAATAMVVPILDAVLQELYKFTNEESPTVQEPSKQAEFELRTASVNIGDDTLLVTKPTKGSTCRPPNKKCRQMRDMMFLATAYGANLGGTGTVTGTGPNLVLSGVLTSEYSDPTGLNFASWMGFNVPGMLICVFLAWIWLQMFFLGFRKDKSSESTKEKENAIKKLISNKYNELGPMTFHEGSVLLLFIAPIIRLWNFKITQHIMQCALACRHPDWPTNQYYTQKNSLTMLIMYIIYIILKKYSFIHKKYVRAVSHWGLPDCLTPWSVIQNQFRCGSIVLLGGYTLMPFNMVDAVQVQNCLRLLRIENMPQLYIFNLLLKVAIAFIFCLSIYTLRVASNTATASILMPVLNKLSISLSVNPLYLMLPAAVTCSYAFMLPVATPPNAIVFSAAGDMKTSTMMKVGVGLNIICVIVVTLMINTLGVAMFDLNSLPAWVNSTTTL</sequence>
<dbReference type="GO" id="GO:0005886">
    <property type="term" value="C:plasma membrane"/>
    <property type="evidence" value="ECO:0007669"/>
    <property type="project" value="TreeGrafter"/>
</dbReference>
<feature type="transmembrane region" description="Helical" evidence="7">
    <location>
        <begin position="457"/>
        <end position="479"/>
    </location>
</feature>
<dbReference type="PANTHER" id="PTHR10283">
    <property type="entry name" value="SOLUTE CARRIER FAMILY 13 MEMBER"/>
    <property type="match status" value="1"/>
</dbReference>
<evidence type="ECO:0000256" key="3">
    <source>
        <dbReference type="ARBA" id="ARBA00022448"/>
    </source>
</evidence>
<dbReference type="EMBL" id="CAXKWB010009768">
    <property type="protein sequence ID" value="CAL4096018.1"/>
    <property type="molecule type" value="Genomic_DNA"/>
</dbReference>
<feature type="transmembrane region" description="Helical" evidence="7">
    <location>
        <begin position="548"/>
        <end position="572"/>
    </location>
</feature>
<feature type="transmembrane region" description="Helical" evidence="7">
    <location>
        <begin position="130"/>
        <end position="156"/>
    </location>
</feature>
<keyword evidence="3" id="KW-0813">Transport</keyword>
<evidence type="ECO:0000313" key="9">
    <source>
        <dbReference type="Proteomes" id="UP001497623"/>
    </source>
</evidence>